<dbReference type="Proteomes" id="UP000594263">
    <property type="component" value="Unplaced"/>
</dbReference>
<dbReference type="AlphaFoldDB" id="A0A7N1A6E4"/>
<proteinExistence type="predicted"/>
<name>A0A7N1A6E4_KALFE</name>
<dbReference type="EnsemblPlants" id="Kaladp0095s0439.1.v1.1">
    <property type="protein sequence ID" value="Kaladp0095s0439.1.v1.1"/>
    <property type="gene ID" value="Kaladp0095s0439.v1.1"/>
</dbReference>
<dbReference type="Gramene" id="Kaladp0095s0439.1.v1.1">
    <property type="protein sequence ID" value="Kaladp0095s0439.1.v1.1"/>
    <property type="gene ID" value="Kaladp0095s0439.v1.1"/>
</dbReference>
<organism evidence="1 2">
    <name type="scientific">Kalanchoe fedtschenkoi</name>
    <name type="common">Lavender scallops</name>
    <name type="synonym">South American air plant</name>
    <dbReference type="NCBI Taxonomy" id="63787"/>
    <lineage>
        <taxon>Eukaryota</taxon>
        <taxon>Viridiplantae</taxon>
        <taxon>Streptophyta</taxon>
        <taxon>Embryophyta</taxon>
        <taxon>Tracheophyta</taxon>
        <taxon>Spermatophyta</taxon>
        <taxon>Magnoliopsida</taxon>
        <taxon>eudicotyledons</taxon>
        <taxon>Gunneridae</taxon>
        <taxon>Pentapetalae</taxon>
        <taxon>Saxifragales</taxon>
        <taxon>Crassulaceae</taxon>
        <taxon>Kalanchoe</taxon>
    </lineage>
</organism>
<evidence type="ECO:0000313" key="1">
    <source>
        <dbReference type="EnsemblPlants" id="Kaladp0095s0439.1.v1.1"/>
    </source>
</evidence>
<reference evidence="1" key="1">
    <citation type="submission" date="2021-01" db="UniProtKB">
        <authorList>
            <consortium name="EnsemblPlants"/>
        </authorList>
    </citation>
    <scope>IDENTIFICATION</scope>
</reference>
<protein>
    <submittedName>
        <fullName evidence="1">Uncharacterized protein</fullName>
    </submittedName>
</protein>
<sequence length="187" mass="20525">MSATVRSHRKAAVLCARLSPKTLSQPLSPFSTSASPRKLIKAQSSLPQSSNAFAYATQNLIGHVRMPGQFQVSDFGKTYWDACTIVLHESNSKSKPRWIPVLFQGEAADNVAYHLKETEYAFIPGRVCAQPSSPPGEQDQIESGRNELDVHNGINKIQSHTIIPLLPLKSSIFVHDALAAQLMFLVT</sequence>
<evidence type="ECO:0000313" key="2">
    <source>
        <dbReference type="Proteomes" id="UP000594263"/>
    </source>
</evidence>
<accession>A0A7N1A6E4</accession>
<keyword evidence="2" id="KW-1185">Reference proteome</keyword>